<evidence type="ECO:0000313" key="2">
    <source>
        <dbReference type="EMBL" id="KAK3689102.1"/>
    </source>
</evidence>
<dbReference type="Proteomes" id="UP001270362">
    <property type="component" value="Unassembled WGS sequence"/>
</dbReference>
<sequence>MSAKLKPLLLPQLVEERRQEKQRQKDIQHFQQLSDDEHSMTHAFDSYVYSIHSSSSSSDLASLSPVSPSFSRTSHARYSGSTSTSSLEIIPSTYVETPSSPTQTAHASKNTKPQLPDVQEDPLERDEDSTAIIPEINGYEFGLYDCLCDEPCHHHGDLVQSAAKELYMISDLDFDLLSDTDLNGSPRLKKRRHGSDAGFSSWGTRLGSKLTSLPRWGSTSRRHHFAFSPASDPSLDQRPHFSRAPSSRSSSISVPARGVYDRTNEPPLPATPALSFYESTESIVLPSPLDTSQANAGQSLERERAMATTPLLPPLMTDSAPRQPPVHSSHASPLQSPAIAPSLNQEFTGSQVYPTPPLSAKASVSSFRRATVSSTTSDAPSPITCLLDHHDAWSDRLGHANFTIEPRPYSPETADMPTLHSFHADWDQARINYTRHLVRTGEHYGTTSKTYALTEAKWAETEQEWYQAENDLLSRLNAQGNADAPLTFQRRTTEEMLPAAIPRMLSDEGKFPERGDVDIVGPMVRDPVMMRDGQEEKKKAASAWLKSFVEKVAFRK</sequence>
<feature type="compositionally biased region" description="Low complexity" evidence="1">
    <location>
        <begin position="242"/>
        <end position="257"/>
    </location>
</feature>
<feature type="region of interest" description="Disordered" evidence="1">
    <location>
        <begin position="16"/>
        <end position="36"/>
    </location>
</feature>
<feature type="compositionally biased region" description="Low complexity" evidence="1">
    <location>
        <begin position="55"/>
        <end position="69"/>
    </location>
</feature>
<gene>
    <name evidence="2" type="ORF">B0T22DRAFT_166744</name>
</gene>
<protein>
    <recommendedName>
        <fullName evidence="4">Only prolin and serin are matching in the corresponding protein</fullName>
    </recommendedName>
</protein>
<comment type="caution">
    <text evidence="2">The sequence shown here is derived from an EMBL/GenBank/DDBJ whole genome shotgun (WGS) entry which is preliminary data.</text>
</comment>
<feature type="region of interest" description="Disordered" evidence="1">
    <location>
        <begin position="317"/>
        <end position="337"/>
    </location>
</feature>
<dbReference type="EMBL" id="JAULSO010000002">
    <property type="protein sequence ID" value="KAK3689102.1"/>
    <property type="molecule type" value="Genomic_DNA"/>
</dbReference>
<evidence type="ECO:0000313" key="3">
    <source>
        <dbReference type="Proteomes" id="UP001270362"/>
    </source>
</evidence>
<evidence type="ECO:0000256" key="1">
    <source>
        <dbReference type="SAM" id="MobiDB-lite"/>
    </source>
</evidence>
<feature type="compositionally biased region" description="Polar residues" evidence="1">
    <location>
        <begin position="94"/>
        <end position="113"/>
    </location>
</feature>
<proteinExistence type="predicted"/>
<accession>A0AAE1CD15</accession>
<organism evidence="2 3">
    <name type="scientific">Podospora appendiculata</name>
    <dbReference type="NCBI Taxonomy" id="314037"/>
    <lineage>
        <taxon>Eukaryota</taxon>
        <taxon>Fungi</taxon>
        <taxon>Dikarya</taxon>
        <taxon>Ascomycota</taxon>
        <taxon>Pezizomycotina</taxon>
        <taxon>Sordariomycetes</taxon>
        <taxon>Sordariomycetidae</taxon>
        <taxon>Sordariales</taxon>
        <taxon>Podosporaceae</taxon>
        <taxon>Podospora</taxon>
    </lineage>
</organism>
<feature type="compositionally biased region" description="Basic and acidic residues" evidence="1">
    <location>
        <begin position="16"/>
        <end position="28"/>
    </location>
</feature>
<evidence type="ECO:0008006" key="4">
    <source>
        <dbReference type="Google" id="ProtNLM"/>
    </source>
</evidence>
<dbReference type="AlphaFoldDB" id="A0AAE1CD15"/>
<reference evidence="2" key="1">
    <citation type="journal article" date="2023" name="Mol. Phylogenet. Evol.">
        <title>Genome-scale phylogeny and comparative genomics of the fungal order Sordariales.</title>
        <authorList>
            <person name="Hensen N."/>
            <person name="Bonometti L."/>
            <person name="Westerberg I."/>
            <person name="Brannstrom I.O."/>
            <person name="Guillou S."/>
            <person name="Cros-Aarteil S."/>
            <person name="Calhoun S."/>
            <person name="Haridas S."/>
            <person name="Kuo A."/>
            <person name="Mondo S."/>
            <person name="Pangilinan J."/>
            <person name="Riley R."/>
            <person name="LaButti K."/>
            <person name="Andreopoulos B."/>
            <person name="Lipzen A."/>
            <person name="Chen C."/>
            <person name="Yan M."/>
            <person name="Daum C."/>
            <person name="Ng V."/>
            <person name="Clum A."/>
            <person name="Steindorff A."/>
            <person name="Ohm R.A."/>
            <person name="Martin F."/>
            <person name="Silar P."/>
            <person name="Natvig D.O."/>
            <person name="Lalanne C."/>
            <person name="Gautier V."/>
            <person name="Ament-Velasquez S.L."/>
            <person name="Kruys A."/>
            <person name="Hutchinson M.I."/>
            <person name="Powell A.J."/>
            <person name="Barry K."/>
            <person name="Miller A.N."/>
            <person name="Grigoriev I.V."/>
            <person name="Debuchy R."/>
            <person name="Gladieux P."/>
            <person name="Hiltunen Thoren M."/>
            <person name="Johannesson H."/>
        </authorList>
    </citation>
    <scope>NUCLEOTIDE SEQUENCE</scope>
    <source>
        <strain evidence="2">CBS 314.62</strain>
    </source>
</reference>
<feature type="region of interest" description="Disordered" evidence="1">
    <location>
        <begin position="227"/>
        <end position="273"/>
    </location>
</feature>
<name>A0AAE1CD15_9PEZI</name>
<feature type="region of interest" description="Disordered" evidence="1">
    <location>
        <begin position="55"/>
        <end position="126"/>
    </location>
</feature>
<keyword evidence="3" id="KW-1185">Reference proteome</keyword>
<reference evidence="2" key="2">
    <citation type="submission" date="2023-06" db="EMBL/GenBank/DDBJ databases">
        <authorList>
            <consortium name="Lawrence Berkeley National Laboratory"/>
            <person name="Haridas S."/>
            <person name="Hensen N."/>
            <person name="Bonometti L."/>
            <person name="Westerberg I."/>
            <person name="Brannstrom I.O."/>
            <person name="Guillou S."/>
            <person name="Cros-Aarteil S."/>
            <person name="Calhoun S."/>
            <person name="Kuo A."/>
            <person name="Mondo S."/>
            <person name="Pangilinan J."/>
            <person name="Riley R."/>
            <person name="Labutti K."/>
            <person name="Andreopoulos B."/>
            <person name="Lipzen A."/>
            <person name="Chen C."/>
            <person name="Yanf M."/>
            <person name="Daum C."/>
            <person name="Ng V."/>
            <person name="Clum A."/>
            <person name="Steindorff A."/>
            <person name="Ohm R."/>
            <person name="Martin F."/>
            <person name="Silar P."/>
            <person name="Natvig D."/>
            <person name="Lalanne C."/>
            <person name="Gautier V."/>
            <person name="Ament-Velasquez S.L."/>
            <person name="Kruys A."/>
            <person name="Hutchinson M.I."/>
            <person name="Powell A.J."/>
            <person name="Barry K."/>
            <person name="Miller A.N."/>
            <person name="Grigoriev I.V."/>
            <person name="Debuchy R."/>
            <person name="Gladieux P."/>
            <person name="Thoren M.H."/>
            <person name="Johannesson H."/>
        </authorList>
    </citation>
    <scope>NUCLEOTIDE SEQUENCE</scope>
    <source>
        <strain evidence="2">CBS 314.62</strain>
    </source>
</reference>